<reference evidence="1 2" key="1">
    <citation type="submission" date="2020-08" db="EMBL/GenBank/DDBJ databases">
        <title>Sequencing the genomes of 1000 actinobacteria strains.</title>
        <authorList>
            <person name="Klenk H.-P."/>
        </authorList>
    </citation>
    <scope>NUCLEOTIDE SEQUENCE [LARGE SCALE GENOMIC DNA]</scope>
    <source>
        <strain evidence="1 2">DSM 45582</strain>
    </source>
</reference>
<gene>
    <name evidence="1" type="ORF">BJ969_003096</name>
</gene>
<proteinExistence type="predicted"/>
<evidence type="ECO:0000313" key="2">
    <source>
        <dbReference type="Proteomes" id="UP000580474"/>
    </source>
</evidence>
<dbReference type="EMBL" id="JACHIV010000001">
    <property type="protein sequence ID" value="MBB5070008.1"/>
    <property type="molecule type" value="Genomic_DNA"/>
</dbReference>
<dbReference type="AlphaFoldDB" id="A0A840NI89"/>
<dbReference type="RefSeq" id="WP_281398327.1">
    <property type="nucleotide sequence ID" value="NZ_JACHIV010000001.1"/>
</dbReference>
<keyword evidence="2" id="KW-1185">Reference proteome</keyword>
<organism evidence="1 2">
    <name type="scientific">Saccharopolyspora gloriosae</name>
    <dbReference type="NCBI Taxonomy" id="455344"/>
    <lineage>
        <taxon>Bacteria</taxon>
        <taxon>Bacillati</taxon>
        <taxon>Actinomycetota</taxon>
        <taxon>Actinomycetes</taxon>
        <taxon>Pseudonocardiales</taxon>
        <taxon>Pseudonocardiaceae</taxon>
        <taxon>Saccharopolyspora</taxon>
    </lineage>
</organism>
<dbReference type="Proteomes" id="UP000580474">
    <property type="component" value="Unassembled WGS sequence"/>
</dbReference>
<protein>
    <submittedName>
        <fullName evidence="1">Uncharacterized protein</fullName>
    </submittedName>
</protein>
<evidence type="ECO:0000313" key="1">
    <source>
        <dbReference type="EMBL" id="MBB5070008.1"/>
    </source>
</evidence>
<comment type="caution">
    <text evidence="1">The sequence shown here is derived from an EMBL/GenBank/DDBJ whole genome shotgun (WGS) entry which is preliminary data.</text>
</comment>
<sequence>MFSLPPTWLIMMPRAWNEQRTTEALARPERAIGRVAAEGCAL</sequence>
<accession>A0A840NI89</accession>
<name>A0A840NI89_9PSEU</name>